<keyword evidence="6" id="KW-0539">Nucleus</keyword>
<dbReference type="SMART" id="SM00338">
    <property type="entry name" value="BRLZ"/>
    <property type="match status" value="1"/>
</dbReference>
<evidence type="ECO:0000313" key="9">
    <source>
        <dbReference type="Ensembl" id="ENSGMOP00000066197.1"/>
    </source>
</evidence>
<dbReference type="InterPro" id="IPR008917">
    <property type="entry name" value="TF_DNA-bd_sf"/>
</dbReference>
<dbReference type="Pfam" id="PF03131">
    <property type="entry name" value="bZIP_Maf"/>
    <property type="match status" value="1"/>
</dbReference>
<organism evidence="9 10">
    <name type="scientific">Gadus morhua</name>
    <name type="common">Atlantic cod</name>
    <dbReference type="NCBI Taxonomy" id="8049"/>
    <lineage>
        <taxon>Eukaryota</taxon>
        <taxon>Metazoa</taxon>
        <taxon>Chordata</taxon>
        <taxon>Craniata</taxon>
        <taxon>Vertebrata</taxon>
        <taxon>Euteleostomi</taxon>
        <taxon>Actinopterygii</taxon>
        <taxon>Neopterygii</taxon>
        <taxon>Teleostei</taxon>
        <taxon>Neoteleostei</taxon>
        <taxon>Acanthomorphata</taxon>
        <taxon>Zeiogadaria</taxon>
        <taxon>Gadariae</taxon>
        <taxon>Gadiformes</taxon>
        <taxon>Gadoidei</taxon>
        <taxon>Gadidae</taxon>
        <taxon>Gadus</taxon>
    </lineage>
</organism>
<keyword evidence="4" id="KW-0010">Activator</keyword>
<keyword evidence="3" id="KW-0238">DNA-binding</keyword>
<dbReference type="InterPro" id="IPR004827">
    <property type="entry name" value="bZIP"/>
</dbReference>
<dbReference type="InterPro" id="IPR046347">
    <property type="entry name" value="bZIP_sf"/>
</dbReference>
<keyword evidence="5" id="KW-0804">Transcription</keyword>
<dbReference type="Proteomes" id="UP000694546">
    <property type="component" value="Chromosome 5"/>
</dbReference>
<dbReference type="InterPro" id="IPR002112">
    <property type="entry name" value="Leuzip_Jun"/>
</dbReference>
<dbReference type="GO" id="GO:0005634">
    <property type="term" value="C:nucleus"/>
    <property type="evidence" value="ECO:0007669"/>
    <property type="project" value="TreeGrafter"/>
</dbReference>
<evidence type="ECO:0000256" key="3">
    <source>
        <dbReference type="ARBA" id="ARBA00023125"/>
    </source>
</evidence>
<name>A0A8C5CVC2_GADMO</name>
<dbReference type="PRINTS" id="PR00043">
    <property type="entry name" value="LEUZIPPRJUN"/>
</dbReference>
<dbReference type="GO" id="GO:0000981">
    <property type="term" value="F:DNA-binding transcription factor activity, RNA polymerase II-specific"/>
    <property type="evidence" value="ECO:0007669"/>
    <property type="project" value="TreeGrafter"/>
</dbReference>
<dbReference type="PROSITE" id="PS00036">
    <property type="entry name" value="BZIP_BASIC"/>
    <property type="match status" value="1"/>
</dbReference>
<dbReference type="SUPFAM" id="SSF47454">
    <property type="entry name" value="A DNA-binding domain in eukaryotic transcription factors"/>
    <property type="match status" value="1"/>
</dbReference>
<evidence type="ECO:0000256" key="2">
    <source>
        <dbReference type="ARBA" id="ARBA00023015"/>
    </source>
</evidence>
<dbReference type="PANTHER" id="PTHR24411:SF55">
    <property type="entry name" value="SEGMENTATION PROTEIN CAP'N'COLLAR"/>
    <property type="match status" value="1"/>
</dbReference>
<dbReference type="GO" id="GO:0000978">
    <property type="term" value="F:RNA polymerase II cis-regulatory region sequence-specific DNA binding"/>
    <property type="evidence" value="ECO:0007669"/>
    <property type="project" value="InterPro"/>
</dbReference>
<evidence type="ECO:0000256" key="1">
    <source>
        <dbReference type="ARBA" id="ARBA00008157"/>
    </source>
</evidence>
<evidence type="ECO:0000256" key="6">
    <source>
        <dbReference type="ARBA" id="ARBA00023242"/>
    </source>
</evidence>
<evidence type="ECO:0000313" key="10">
    <source>
        <dbReference type="Proteomes" id="UP000694546"/>
    </source>
</evidence>
<dbReference type="PROSITE" id="PS50217">
    <property type="entry name" value="BZIP"/>
    <property type="match status" value="1"/>
</dbReference>
<dbReference type="InterPro" id="IPR004826">
    <property type="entry name" value="bZIP_Maf"/>
</dbReference>
<keyword evidence="7" id="KW-0175">Coiled coil</keyword>
<dbReference type="PANTHER" id="PTHR24411">
    <property type="entry name" value="NUCLEAR FACTOR ERYTHROID 2-RELATED FACTOR"/>
    <property type="match status" value="1"/>
</dbReference>
<dbReference type="AlphaFoldDB" id="A0A8C5CVC2"/>
<proteinExistence type="inferred from homology"/>
<feature type="coiled-coil region" evidence="7">
    <location>
        <begin position="76"/>
        <end position="103"/>
    </location>
</feature>
<keyword evidence="10" id="KW-1185">Reference proteome</keyword>
<accession>A0A8C5CVC2</accession>
<feature type="domain" description="BZIP" evidence="8">
    <location>
        <begin position="63"/>
        <end position="108"/>
    </location>
</feature>
<protein>
    <recommendedName>
        <fullName evidence="8">BZIP domain-containing protein</fullName>
    </recommendedName>
</protein>
<sequence>MIDVKQGTHETRERNLNSHCVVVQVKLPFPVDQITNLPRNDFQILVKMHKLSSEQLEFIHDVRRRSKNRIAAQRCRKRKLDCIQNLEVEIRKLVNEKEKLLSERNQLKVCMADLWQNLSYLSQEVCRDTQGSPDQAHDDPALDSASAAGALSRAAWASAAPTSIDLTSNPGSPSSEAENAHIGQANRWRLCIQYIR</sequence>
<evidence type="ECO:0000256" key="4">
    <source>
        <dbReference type="ARBA" id="ARBA00023159"/>
    </source>
</evidence>
<dbReference type="Gene3D" id="1.10.880.10">
    <property type="entry name" value="Transcription factor, Skn-1-like, DNA-binding domain"/>
    <property type="match status" value="1"/>
</dbReference>
<evidence type="ECO:0000259" key="8">
    <source>
        <dbReference type="PROSITE" id="PS50217"/>
    </source>
</evidence>
<keyword evidence="2" id="KW-0805">Transcription regulation</keyword>
<evidence type="ECO:0000256" key="5">
    <source>
        <dbReference type="ARBA" id="ARBA00023163"/>
    </source>
</evidence>
<dbReference type="InterPro" id="IPR047167">
    <property type="entry name" value="NFE2-like"/>
</dbReference>
<evidence type="ECO:0000256" key="7">
    <source>
        <dbReference type="SAM" id="Coils"/>
    </source>
</evidence>
<reference evidence="9" key="1">
    <citation type="submission" date="2025-08" db="UniProtKB">
        <authorList>
            <consortium name="Ensembl"/>
        </authorList>
    </citation>
    <scope>IDENTIFICATION</scope>
</reference>
<comment type="similarity">
    <text evidence="1">Belongs to the bZIP family. CNC subfamily.</text>
</comment>
<dbReference type="GeneTree" id="ENSGT00950000182892"/>
<dbReference type="SUPFAM" id="SSF57959">
    <property type="entry name" value="Leucine zipper domain"/>
    <property type="match status" value="1"/>
</dbReference>
<reference evidence="9" key="2">
    <citation type="submission" date="2025-09" db="UniProtKB">
        <authorList>
            <consortium name="Ensembl"/>
        </authorList>
    </citation>
    <scope>IDENTIFICATION</scope>
</reference>
<dbReference type="Ensembl" id="ENSGMOT00000043446.1">
    <property type="protein sequence ID" value="ENSGMOP00000066197.1"/>
    <property type="gene ID" value="ENSGMOG00000029715.1"/>
</dbReference>